<organism evidence="2">
    <name type="scientific">freshwater metagenome</name>
    <dbReference type="NCBI Taxonomy" id="449393"/>
    <lineage>
        <taxon>unclassified sequences</taxon>
        <taxon>metagenomes</taxon>
        <taxon>ecological metagenomes</taxon>
    </lineage>
</organism>
<feature type="domain" description="Transcription regulator PadR N-terminal" evidence="1">
    <location>
        <begin position="3"/>
        <end position="74"/>
    </location>
</feature>
<dbReference type="PANTHER" id="PTHR33169:SF14">
    <property type="entry name" value="TRANSCRIPTIONAL REGULATOR RV3488"/>
    <property type="match status" value="1"/>
</dbReference>
<dbReference type="EMBL" id="CAFBMW010000059">
    <property type="protein sequence ID" value="CAB4966145.1"/>
    <property type="molecule type" value="Genomic_DNA"/>
</dbReference>
<dbReference type="Pfam" id="PF03551">
    <property type="entry name" value="PadR"/>
    <property type="match status" value="1"/>
</dbReference>
<evidence type="ECO:0000259" key="1">
    <source>
        <dbReference type="Pfam" id="PF03551"/>
    </source>
</evidence>
<name>A0A6J7LEN4_9ZZZZ</name>
<evidence type="ECO:0000313" key="2">
    <source>
        <dbReference type="EMBL" id="CAB4966145.1"/>
    </source>
</evidence>
<dbReference type="PANTHER" id="PTHR33169">
    <property type="entry name" value="PADR-FAMILY TRANSCRIPTIONAL REGULATOR"/>
    <property type="match status" value="1"/>
</dbReference>
<dbReference type="InterPro" id="IPR052509">
    <property type="entry name" value="Metal_resp_DNA-bind_regulator"/>
</dbReference>
<accession>A0A6J7LEN4</accession>
<gene>
    <name evidence="2" type="ORF">UFOPK3662_03811</name>
</gene>
<dbReference type="Gene3D" id="1.10.10.10">
    <property type="entry name" value="Winged helix-like DNA-binding domain superfamily/Winged helix DNA-binding domain"/>
    <property type="match status" value="1"/>
</dbReference>
<dbReference type="InterPro" id="IPR036388">
    <property type="entry name" value="WH-like_DNA-bd_sf"/>
</dbReference>
<dbReference type="InterPro" id="IPR005149">
    <property type="entry name" value="Tscrpt_reg_PadR_N"/>
</dbReference>
<dbReference type="SUPFAM" id="SSF46785">
    <property type="entry name" value="Winged helix' DNA-binding domain"/>
    <property type="match status" value="1"/>
</dbReference>
<protein>
    <submittedName>
        <fullName evidence="2">Unannotated protein</fullName>
    </submittedName>
</protein>
<dbReference type="InterPro" id="IPR036390">
    <property type="entry name" value="WH_DNA-bd_sf"/>
</dbReference>
<proteinExistence type="predicted"/>
<dbReference type="AlphaFoldDB" id="A0A6J7LEN4"/>
<reference evidence="2" key="1">
    <citation type="submission" date="2020-05" db="EMBL/GenBank/DDBJ databases">
        <authorList>
            <person name="Chiriac C."/>
            <person name="Salcher M."/>
            <person name="Ghai R."/>
            <person name="Kavagutti S V."/>
        </authorList>
    </citation>
    <scope>NUCLEOTIDE SEQUENCE</scope>
</reference>
<sequence>MCVLHVIADGPTYGYAIASALAEAGLGAIKGGTLYPLLARLEEAGLVTVEWRAGDGGPGRKFYDLTDAGRAEHQRQTADWRAFTEVTTTFISTAAPTSGRDPS</sequence>